<dbReference type="EMBL" id="JBHTCP010000038">
    <property type="protein sequence ID" value="MFC7372384.1"/>
    <property type="molecule type" value="Genomic_DNA"/>
</dbReference>
<evidence type="ECO:0000313" key="1">
    <source>
        <dbReference type="EMBL" id="MFC7372384.1"/>
    </source>
</evidence>
<keyword evidence="2" id="KW-1185">Reference proteome</keyword>
<protein>
    <recommendedName>
        <fullName evidence="3">KTSC domain-containing protein</fullName>
    </recommendedName>
</protein>
<reference evidence="2" key="1">
    <citation type="journal article" date="2019" name="Int. J. Syst. Evol. Microbiol.">
        <title>The Global Catalogue of Microorganisms (GCM) 10K type strain sequencing project: providing services to taxonomists for standard genome sequencing and annotation.</title>
        <authorList>
            <consortium name="The Broad Institute Genomics Platform"/>
            <consortium name="The Broad Institute Genome Sequencing Center for Infectious Disease"/>
            <person name="Wu L."/>
            <person name="Ma J."/>
        </authorList>
    </citation>
    <scope>NUCLEOTIDE SEQUENCE [LARGE SCALE GENOMIC DNA]</scope>
    <source>
        <strain evidence="2">NBRC 106396</strain>
    </source>
</reference>
<dbReference type="Proteomes" id="UP001596549">
    <property type="component" value="Unassembled WGS sequence"/>
</dbReference>
<comment type="caution">
    <text evidence="1">The sequence shown here is derived from an EMBL/GenBank/DDBJ whole genome shotgun (WGS) entry which is preliminary data.</text>
</comment>
<proteinExistence type="predicted"/>
<accession>A0ABW2NWH1</accession>
<dbReference type="RefSeq" id="WP_379749914.1">
    <property type="nucleotide sequence ID" value="NZ_JBHTCP010000038.1"/>
</dbReference>
<organism evidence="1 2">
    <name type="scientific">Fictibacillus iocasae</name>
    <dbReference type="NCBI Taxonomy" id="2715437"/>
    <lineage>
        <taxon>Bacteria</taxon>
        <taxon>Bacillati</taxon>
        <taxon>Bacillota</taxon>
        <taxon>Bacilli</taxon>
        <taxon>Bacillales</taxon>
        <taxon>Fictibacillaceae</taxon>
        <taxon>Fictibacillus</taxon>
    </lineage>
</organism>
<evidence type="ECO:0000313" key="2">
    <source>
        <dbReference type="Proteomes" id="UP001596549"/>
    </source>
</evidence>
<gene>
    <name evidence="1" type="ORF">ACFQPF_11930</name>
</gene>
<name>A0ABW2NWH1_9BACL</name>
<sequence length="80" mass="9821">MIRNDEKDQYISFTGRHFVKLYYKGENMCELYIDHEYKGLAPFLYTVRKLRQLERSWLLAMKNVQPYHFKEIKPFIDISI</sequence>
<evidence type="ECO:0008006" key="3">
    <source>
        <dbReference type="Google" id="ProtNLM"/>
    </source>
</evidence>